<dbReference type="PANTHER" id="PTHR21301">
    <property type="entry name" value="REVERSE TRANSCRIPTASE"/>
    <property type="match status" value="1"/>
</dbReference>
<dbReference type="Proteomes" id="UP000663874">
    <property type="component" value="Unassembled WGS sequence"/>
</dbReference>
<feature type="non-terminal residue" evidence="3">
    <location>
        <position position="1008"/>
    </location>
</feature>
<organism evidence="3 4">
    <name type="scientific">Rotaria sordida</name>
    <dbReference type="NCBI Taxonomy" id="392033"/>
    <lineage>
        <taxon>Eukaryota</taxon>
        <taxon>Metazoa</taxon>
        <taxon>Spiralia</taxon>
        <taxon>Gnathifera</taxon>
        <taxon>Rotifera</taxon>
        <taxon>Eurotatoria</taxon>
        <taxon>Bdelloidea</taxon>
        <taxon>Philodinida</taxon>
        <taxon>Philodinidae</taxon>
        <taxon>Rotaria</taxon>
    </lineage>
</organism>
<sequence>NQCELQLNEQCQSCPLTSLTLAQIDHCLKEYVRSERSYLSIRNNDQLIKFKDYIHEKDVFKTINTFQLSINLNEYLNKLITIREQQSEIWKDYLMLKMRILCKFLPQNFDHLENFIEHINYLPLNNTQNSIEIKNKRYKLIQEAKQLEIQLFNINITNDGVSILNKFKKYITYRTNRLKQDISNKISSSRGILLQNRHRSSLAKNMIGVSPEPYLDLIDNPFNTLQWNQLSLGPSYIRLNQNAIRPEKQQLKELEKEHKEIYQKVELNLIKNQGIPLTVPIFKRYSTNLLNSLRHYYLTPLSYKDQIEAQQQAHIATSIRMLIKEKNLIIRLTDKGHNFYIGSATEFEKKARKFFSDTNAFIELSDNSFNDITNKVIQLLNRLREQNLIRKWQYEQMMPDRTKCELAHLYFNPKTHKDNIPVRPIENTIHAPTTNISKFLDQILQPIFNDKCKETNIIDGASLIEELHKYIRKGLFKSSTLFCTFDIHNLYTMLPQEESIKILSEFLQVHGYTKVKGIDLTTIKTLASIVLQENVFVYDKKIYKQTTGGAMGSSFTLTLANIFMWKWQKEFVRQQNITNEFYGRYIDDVFMTWNRSKRELRKLLDDANQWHLNIKLDYKIDKSLPFLDVLLTNNNGILSTSVYHKPAAEPYVTPFLSDHPRHVFKNIIQNALTKAVRYSSTYQVFQHEQRLIRLMLLFNGYSSSYIDKQFDKFFVENMSSTTSFLSISTDEKQFKRIRENFLRKPTQQQSQVALSVATADLQNDATDKNLLQRTNIANEPEKQDTKFEKKIIVHYTHEKRLHSFKRYMHQILDHTFQKEIDQDIKLIVGNRNRRDAAKELIRKRPKQSLLKNKIPKRKCSDNYLIKINFFYSIQLHEKSHFNQLIPTPSTTSTTSNSTSDEPKASQSSLRSREAIQCRNQQRHEKRKLERQQHVIKRKLHHQWTIPQIKQYLDSLHIRYAYIPRFYNNILRLQFNNQEDQDNADMNHLTLNIKIKFFNLTLNSLILSD</sequence>
<gene>
    <name evidence="3" type="ORF">FNK824_LOCUS28440</name>
</gene>
<dbReference type="PANTHER" id="PTHR21301:SF10">
    <property type="entry name" value="REVERSE TRANSCRIPTASE DOMAIN-CONTAINING PROTEIN"/>
    <property type="match status" value="1"/>
</dbReference>
<dbReference type="InterPro" id="IPR058912">
    <property type="entry name" value="HTH_animal"/>
</dbReference>
<accession>A0A819RQ87</accession>
<dbReference type="AlphaFoldDB" id="A0A819RQ87"/>
<evidence type="ECO:0000313" key="4">
    <source>
        <dbReference type="Proteomes" id="UP000663874"/>
    </source>
</evidence>
<evidence type="ECO:0000256" key="1">
    <source>
        <dbReference type="SAM" id="MobiDB-lite"/>
    </source>
</evidence>
<dbReference type="Pfam" id="PF26215">
    <property type="entry name" value="HTH_animal"/>
    <property type="match status" value="1"/>
</dbReference>
<dbReference type="EMBL" id="CAJOBE010007786">
    <property type="protein sequence ID" value="CAF4045820.1"/>
    <property type="molecule type" value="Genomic_DNA"/>
</dbReference>
<evidence type="ECO:0000259" key="2">
    <source>
        <dbReference type="PROSITE" id="PS50878"/>
    </source>
</evidence>
<comment type="caution">
    <text evidence="3">The sequence shown here is derived from an EMBL/GenBank/DDBJ whole genome shotgun (WGS) entry which is preliminary data.</text>
</comment>
<dbReference type="InterPro" id="IPR000477">
    <property type="entry name" value="RT_dom"/>
</dbReference>
<feature type="domain" description="Reverse transcriptase" evidence="2">
    <location>
        <begin position="393"/>
        <end position="642"/>
    </location>
</feature>
<proteinExistence type="predicted"/>
<dbReference type="PROSITE" id="PS50878">
    <property type="entry name" value="RT_POL"/>
    <property type="match status" value="1"/>
</dbReference>
<feature type="compositionally biased region" description="Low complexity" evidence="1">
    <location>
        <begin position="886"/>
        <end position="899"/>
    </location>
</feature>
<name>A0A819RQ87_9BILA</name>
<evidence type="ECO:0000313" key="3">
    <source>
        <dbReference type="EMBL" id="CAF4045820.1"/>
    </source>
</evidence>
<protein>
    <recommendedName>
        <fullName evidence="2">Reverse transcriptase domain-containing protein</fullName>
    </recommendedName>
</protein>
<feature type="region of interest" description="Disordered" evidence="1">
    <location>
        <begin position="884"/>
        <end position="930"/>
    </location>
</feature>
<reference evidence="3" key="1">
    <citation type="submission" date="2021-02" db="EMBL/GenBank/DDBJ databases">
        <authorList>
            <person name="Nowell W R."/>
        </authorList>
    </citation>
    <scope>NUCLEOTIDE SEQUENCE</scope>
</reference>